<organism evidence="1 2">
    <name type="scientific">Candidatus Endobugula sertula</name>
    <name type="common">Bugula neritina bacterial symbiont</name>
    <dbReference type="NCBI Taxonomy" id="62101"/>
    <lineage>
        <taxon>Bacteria</taxon>
        <taxon>Pseudomonadati</taxon>
        <taxon>Pseudomonadota</taxon>
        <taxon>Gammaproteobacteria</taxon>
        <taxon>Cellvibrionales</taxon>
        <taxon>Cellvibrionaceae</taxon>
        <taxon>Candidatus Endobugula</taxon>
    </lineage>
</organism>
<dbReference type="Proteomes" id="UP000242502">
    <property type="component" value="Unassembled WGS sequence"/>
</dbReference>
<gene>
    <name evidence="1" type="ORF">AB835_10080</name>
</gene>
<evidence type="ECO:0000313" key="2">
    <source>
        <dbReference type="Proteomes" id="UP000242502"/>
    </source>
</evidence>
<name>A0A1D2QNL6_9GAMM</name>
<dbReference type="SUPFAM" id="SSF46689">
    <property type="entry name" value="Homeodomain-like"/>
    <property type="match status" value="1"/>
</dbReference>
<proteinExistence type="predicted"/>
<dbReference type="EMBL" id="MDLC01000036">
    <property type="protein sequence ID" value="ODS23181.1"/>
    <property type="molecule type" value="Genomic_DNA"/>
</dbReference>
<comment type="caution">
    <text evidence="1">The sequence shown here is derived from an EMBL/GenBank/DDBJ whole genome shotgun (WGS) entry which is preliminary data.</text>
</comment>
<sequence length="178" mass="20717">MQNQYVGTWIKGFYRVADYAIKADMIDDKVEAKLKVLAFWDKHGLEAALDYSQKSRRTLYHWKKRYRESGVQGLRGQSTAPHTRRKRCWSSLIIKQLRHWRSERPNLGKEQLHVLLKPWCAERQLACPSESAIGRLIKEAPDKMRVSPLGANRKPISEAKYHGVPRVIKRAVWVNVLA</sequence>
<dbReference type="STRING" id="62101.AB835_10080"/>
<dbReference type="AlphaFoldDB" id="A0A1D2QNL6"/>
<dbReference type="InterPro" id="IPR009057">
    <property type="entry name" value="Homeodomain-like_sf"/>
</dbReference>
<evidence type="ECO:0000313" key="1">
    <source>
        <dbReference type="EMBL" id="ODS23181.1"/>
    </source>
</evidence>
<reference evidence="1 2" key="1">
    <citation type="journal article" date="2016" name="Appl. Environ. Microbiol.">
        <title>Lack of Overt Genome Reduction in the Bryostatin-Producing Bryozoan Symbiont "Candidatus Endobugula sertula".</title>
        <authorList>
            <person name="Miller I.J."/>
            <person name="Vanee N."/>
            <person name="Fong S.S."/>
            <person name="Lim-Fong G.E."/>
            <person name="Kwan J.C."/>
        </authorList>
    </citation>
    <scope>NUCLEOTIDE SEQUENCE [LARGE SCALE GENOMIC DNA]</scope>
    <source>
        <strain evidence="1">AB1-4</strain>
    </source>
</reference>
<evidence type="ECO:0008006" key="3">
    <source>
        <dbReference type="Google" id="ProtNLM"/>
    </source>
</evidence>
<protein>
    <recommendedName>
        <fullName evidence="3">Helix-turn-helix domain-containing protein</fullName>
    </recommendedName>
</protein>
<accession>A0A1D2QNL6</accession>
<dbReference type="Pfam" id="PF13565">
    <property type="entry name" value="HTH_32"/>
    <property type="match status" value="1"/>
</dbReference>